<dbReference type="InterPro" id="IPR009057">
    <property type="entry name" value="Homeodomain-like_sf"/>
</dbReference>
<dbReference type="InterPro" id="IPR035472">
    <property type="entry name" value="RpiR-like_SIS"/>
</dbReference>
<keyword evidence="3" id="KW-0804">Transcription</keyword>
<dbReference type="PANTHER" id="PTHR30514">
    <property type="entry name" value="GLUCOKINASE"/>
    <property type="match status" value="1"/>
</dbReference>
<keyword evidence="2" id="KW-0238">DNA-binding</keyword>
<dbReference type="PANTHER" id="PTHR30514:SF1">
    <property type="entry name" value="HTH-TYPE TRANSCRIPTIONAL REGULATOR HEXR-RELATED"/>
    <property type="match status" value="1"/>
</dbReference>
<dbReference type="Gene3D" id="1.10.10.10">
    <property type="entry name" value="Winged helix-like DNA-binding domain superfamily/Winged helix DNA-binding domain"/>
    <property type="match status" value="1"/>
</dbReference>
<dbReference type="Proteomes" id="UP000332515">
    <property type="component" value="Unassembled WGS sequence"/>
</dbReference>
<dbReference type="CDD" id="cd05013">
    <property type="entry name" value="SIS_RpiR"/>
    <property type="match status" value="1"/>
</dbReference>
<accession>A0A6A7Y4Q0</accession>
<sequence length="284" mass="30141">MARLREIAIAGSRSDQRLAAEVLADPEFATRAPIADLALRAAVSEPTVTRFCRALGCTGLRDFKVRLAQAVATAGRYMRPAVRRDPGERMPQMIAAGAHGAIEAVCQGIDLGRLADAAERVVGARMVRAYGSGGTSSFAAVELETRLFRLGVPISSHIDGEVQRMTAAAADAETAVVAYSVSGEVRSVVDAVTVARHYGAATIAFTAPGSPLADAAAIVFPFRVDEGLDVFRPSPARYAMLALTDLLAMAVAERIGTPAVERMRRIKHHQGLNRRDATHLPLGD</sequence>
<dbReference type="EMBL" id="VWNA01000001">
    <property type="protein sequence ID" value="MQT14124.1"/>
    <property type="molecule type" value="Genomic_DNA"/>
</dbReference>
<evidence type="ECO:0000259" key="4">
    <source>
        <dbReference type="PROSITE" id="PS51071"/>
    </source>
</evidence>
<comment type="caution">
    <text evidence="6">The sequence shown here is derived from an EMBL/GenBank/DDBJ whole genome shotgun (WGS) entry which is preliminary data.</text>
</comment>
<dbReference type="PROSITE" id="PS51071">
    <property type="entry name" value="HTH_RPIR"/>
    <property type="match status" value="1"/>
</dbReference>
<dbReference type="Gene3D" id="3.40.50.10490">
    <property type="entry name" value="Glucose-6-phosphate isomerase like protein, domain 1"/>
    <property type="match status" value="1"/>
</dbReference>
<keyword evidence="7" id="KW-1185">Reference proteome</keyword>
<dbReference type="GO" id="GO:0003677">
    <property type="term" value="F:DNA binding"/>
    <property type="evidence" value="ECO:0007669"/>
    <property type="project" value="UniProtKB-KW"/>
</dbReference>
<feature type="domain" description="HTH rpiR-type" evidence="4">
    <location>
        <begin position="1"/>
        <end position="74"/>
    </location>
</feature>
<dbReference type="InterPro" id="IPR047640">
    <property type="entry name" value="RpiR-like"/>
</dbReference>
<evidence type="ECO:0000313" key="6">
    <source>
        <dbReference type="EMBL" id="MQT14124.1"/>
    </source>
</evidence>
<dbReference type="InterPro" id="IPR000281">
    <property type="entry name" value="HTH_RpiR"/>
</dbReference>
<organism evidence="6 7">
    <name type="scientific">Segnochrobactrum spirostomi</name>
    <dbReference type="NCBI Taxonomy" id="2608987"/>
    <lineage>
        <taxon>Bacteria</taxon>
        <taxon>Pseudomonadati</taxon>
        <taxon>Pseudomonadota</taxon>
        <taxon>Alphaproteobacteria</taxon>
        <taxon>Hyphomicrobiales</taxon>
        <taxon>Segnochrobactraceae</taxon>
        <taxon>Segnochrobactrum</taxon>
    </lineage>
</organism>
<dbReference type="GO" id="GO:0003700">
    <property type="term" value="F:DNA-binding transcription factor activity"/>
    <property type="evidence" value="ECO:0007669"/>
    <property type="project" value="InterPro"/>
</dbReference>
<dbReference type="Pfam" id="PF01418">
    <property type="entry name" value="HTH_6"/>
    <property type="match status" value="1"/>
</dbReference>
<dbReference type="AlphaFoldDB" id="A0A6A7Y4Q0"/>
<proteinExistence type="predicted"/>
<evidence type="ECO:0000256" key="2">
    <source>
        <dbReference type="ARBA" id="ARBA00023125"/>
    </source>
</evidence>
<dbReference type="InterPro" id="IPR046348">
    <property type="entry name" value="SIS_dom_sf"/>
</dbReference>
<evidence type="ECO:0000313" key="7">
    <source>
        <dbReference type="Proteomes" id="UP000332515"/>
    </source>
</evidence>
<dbReference type="InterPro" id="IPR036388">
    <property type="entry name" value="WH-like_DNA-bd_sf"/>
</dbReference>
<dbReference type="Pfam" id="PF01380">
    <property type="entry name" value="SIS"/>
    <property type="match status" value="1"/>
</dbReference>
<dbReference type="GO" id="GO:0097367">
    <property type="term" value="F:carbohydrate derivative binding"/>
    <property type="evidence" value="ECO:0007669"/>
    <property type="project" value="InterPro"/>
</dbReference>
<keyword evidence="1" id="KW-0805">Transcription regulation</keyword>
<dbReference type="GO" id="GO:1901135">
    <property type="term" value="P:carbohydrate derivative metabolic process"/>
    <property type="evidence" value="ECO:0007669"/>
    <property type="project" value="InterPro"/>
</dbReference>
<evidence type="ECO:0000256" key="3">
    <source>
        <dbReference type="ARBA" id="ARBA00023163"/>
    </source>
</evidence>
<reference evidence="6 7" key="1">
    <citation type="submission" date="2019-09" db="EMBL/GenBank/DDBJ databases">
        <title>Segnochrobactrum spirostomi gen. nov., sp. nov., isolated from the ciliate Spirostomum cf. yagiui and description of a novel family, Segnochrobactraceae fam. nov. within the order Rhizobiales of the class Alphaproteobacteria.</title>
        <authorList>
            <person name="Akter S."/>
            <person name="Shazib S.U.A."/>
            <person name="Shin M.K."/>
        </authorList>
    </citation>
    <scope>NUCLEOTIDE SEQUENCE [LARGE SCALE GENOMIC DNA]</scope>
    <source>
        <strain evidence="6 7">Sp-1</strain>
    </source>
</reference>
<feature type="domain" description="SIS" evidence="5">
    <location>
        <begin position="117"/>
        <end position="257"/>
    </location>
</feature>
<evidence type="ECO:0000256" key="1">
    <source>
        <dbReference type="ARBA" id="ARBA00023015"/>
    </source>
</evidence>
<name>A0A6A7Y4Q0_9HYPH</name>
<evidence type="ECO:0000259" key="5">
    <source>
        <dbReference type="PROSITE" id="PS51464"/>
    </source>
</evidence>
<dbReference type="SUPFAM" id="SSF53697">
    <property type="entry name" value="SIS domain"/>
    <property type="match status" value="1"/>
</dbReference>
<protein>
    <submittedName>
        <fullName evidence="6">MurR/RpiR family transcriptional regulator</fullName>
    </submittedName>
</protein>
<dbReference type="InterPro" id="IPR001347">
    <property type="entry name" value="SIS_dom"/>
</dbReference>
<dbReference type="PROSITE" id="PS51464">
    <property type="entry name" value="SIS"/>
    <property type="match status" value="1"/>
</dbReference>
<dbReference type="SUPFAM" id="SSF46689">
    <property type="entry name" value="Homeodomain-like"/>
    <property type="match status" value="1"/>
</dbReference>
<gene>
    <name evidence="6" type="ORF">F0357_16035</name>
</gene>